<protein>
    <submittedName>
        <fullName evidence="1">Uncharacterized protein</fullName>
    </submittedName>
</protein>
<evidence type="ECO:0000313" key="2">
    <source>
        <dbReference type="Proteomes" id="UP000011991"/>
    </source>
</evidence>
<dbReference type="Proteomes" id="UP000011991">
    <property type="component" value="Unassembled WGS sequence"/>
</dbReference>
<accession>M5RU88</accession>
<keyword evidence="2" id="KW-1185">Reference proteome</keyword>
<evidence type="ECO:0000313" key="1">
    <source>
        <dbReference type="EMBL" id="EMI22903.1"/>
    </source>
</evidence>
<sequence length="53" mass="6018">MSNLTILPPLISEGVNLQRRKEFLVVEDARMGRLHSSVYLCSRIRRDFSNGAA</sequence>
<name>M5RU88_9BACT</name>
<reference evidence="1 2" key="1">
    <citation type="journal article" date="2013" name="Mar. Genomics">
        <title>Expression of sulfatases in Rhodopirellula baltica and the diversity of sulfatases in the genus Rhodopirellula.</title>
        <authorList>
            <person name="Wegner C.E."/>
            <person name="Richter-Heitmann T."/>
            <person name="Klindworth A."/>
            <person name="Klockow C."/>
            <person name="Richter M."/>
            <person name="Achstetter T."/>
            <person name="Glockner F.O."/>
            <person name="Harder J."/>
        </authorList>
    </citation>
    <scope>NUCLEOTIDE SEQUENCE [LARGE SCALE GENOMIC DNA]</scope>
    <source>
        <strain evidence="1 2">SM1</strain>
    </source>
</reference>
<gene>
    <name evidence="1" type="ORF">RMSM_00170</name>
</gene>
<proteinExistence type="predicted"/>
<dbReference type="PATRIC" id="fig|1265738.3.peg.178"/>
<organism evidence="1 2">
    <name type="scientific">Rhodopirellula maiorica SM1</name>
    <dbReference type="NCBI Taxonomy" id="1265738"/>
    <lineage>
        <taxon>Bacteria</taxon>
        <taxon>Pseudomonadati</taxon>
        <taxon>Planctomycetota</taxon>
        <taxon>Planctomycetia</taxon>
        <taxon>Pirellulales</taxon>
        <taxon>Pirellulaceae</taxon>
        <taxon>Novipirellula</taxon>
    </lineage>
</organism>
<dbReference type="AlphaFoldDB" id="M5RU88"/>
<comment type="caution">
    <text evidence="1">The sequence shown here is derived from an EMBL/GenBank/DDBJ whole genome shotgun (WGS) entry which is preliminary data.</text>
</comment>
<dbReference type="EMBL" id="ANOG01000022">
    <property type="protein sequence ID" value="EMI22903.1"/>
    <property type="molecule type" value="Genomic_DNA"/>
</dbReference>